<gene>
    <name evidence="11" type="primary">apt</name>
    <name evidence="13" type="ORF">VRU49_06810</name>
</gene>
<keyword evidence="9 11" id="KW-0808">Transferase</keyword>
<evidence type="ECO:0000256" key="6">
    <source>
        <dbReference type="ARBA" id="ARBA00011893"/>
    </source>
</evidence>
<dbReference type="SUPFAM" id="SSF53271">
    <property type="entry name" value="PRTase-like"/>
    <property type="match status" value="1"/>
</dbReference>
<dbReference type="NCBIfam" id="TIGR01090">
    <property type="entry name" value="apt"/>
    <property type="match status" value="1"/>
</dbReference>
<feature type="domain" description="Phosphoribosyltransferase" evidence="12">
    <location>
        <begin position="46"/>
        <end position="152"/>
    </location>
</feature>
<dbReference type="Gene3D" id="3.40.50.2020">
    <property type="match status" value="1"/>
</dbReference>
<dbReference type="InterPro" id="IPR005764">
    <property type="entry name" value="Ade_phspho_trans"/>
</dbReference>
<comment type="function">
    <text evidence="2 11">Catalyzes a salvage reaction resulting in the formation of AMP, that is energically less costly than de novo synthesis.</text>
</comment>
<evidence type="ECO:0000256" key="5">
    <source>
        <dbReference type="ARBA" id="ARBA00008391"/>
    </source>
</evidence>
<dbReference type="Pfam" id="PF00156">
    <property type="entry name" value="Pribosyltran"/>
    <property type="match status" value="1"/>
</dbReference>
<dbReference type="InterPro" id="IPR050054">
    <property type="entry name" value="UPRTase/APRTase"/>
</dbReference>
<dbReference type="HAMAP" id="MF_00004">
    <property type="entry name" value="Aden_phosphoribosyltr"/>
    <property type="match status" value="1"/>
</dbReference>
<evidence type="ECO:0000259" key="12">
    <source>
        <dbReference type="Pfam" id="PF00156"/>
    </source>
</evidence>
<dbReference type="PANTHER" id="PTHR32315:SF3">
    <property type="entry name" value="ADENINE PHOSPHORIBOSYLTRANSFERASE"/>
    <property type="match status" value="1"/>
</dbReference>
<evidence type="ECO:0000256" key="3">
    <source>
        <dbReference type="ARBA" id="ARBA00004496"/>
    </source>
</evidence>
<evidence type="ECO:0000256" key="1">
    <source>
        <dbReference type="ARBA" id="ARBA00000868"/>
    </source>
</evidence>
<comment type="similarity">
    <text evidence="5 11">Belongs to the purine/pyrimidine phosphoribosyltransferase family.</text>
</comment>
<dbReference type="NCBIfam" id="NF002636">
    <property type="entry name" value="PRK02304.1-5"/>
    <property type="match status" value="1"/>
</dbReference>
<comment type="catalytic activity">
    <reaction evidence="1 11">
        <text>AMP + diphosphate = 5-phospho-alpha-D-ribose 1-diphosphate + adenine</text>
        <dbReference type="Rhea" id="RHEA:16609"/>
        <dbReference type="ChEBI" id="CHEBI:16708"/>
        <dbReference type="ChEBI" id="CHEBI:33019"/>
        <dbReference type="ChEBI" id="CHEBI:58017"/>
        <dbReference type="ChEBI" id="CHEBI:456215"/>
        <dbReference type="EC" id="2.4.2.7"/>
    </reaction>
</comment>
<keyword evidence="7 11" id="KW-0963">Cytoplasm</keyword>
<dbReference type="NCBIfam" id="NF002634">
    <property type="entry name" value="PRK02304.1-3"/>
    <property type="match status" value="1"/>
</dbReference>
<dbReference type="InterPro" id="IPR000836">
    <property type="entry name" value="PRTase_dom"/>
</dbReference>
<keyword evidence="10 11" id="KW-0660">Purine salvage</keyword>
<keyword evidence="14" id="KW-1185">Reference proteome</keyword>
<proteinExistence type="inferred from homology"/>
<organism evidence="13 14">
    <name type="scientific">Pedobacter flavus</name>
    <dbReference type="NCBI Taxonomy" id="3113906"/>
    <lineage>
        <taxon>Bacteria</taxon>
        <taxon>Pseudomonadati</taxon>
        <taxon>Bacteroidota</taxon>
        <taxon>Sphingobacteriia</taxon>
        <taxon>Sphingobacteriales</taxon>
        <taxon>Sphingobacteriaceae</taxon>
        <taxon>Pedobacter</taxon>
    </lineage>
</organism>
<dbReference type="InterPro" id="IPR029057">
    <property type="entry name" value="PRTase-like"/>
</dbReference>
<evidence type="ECO:0000256" key="10">
    <source>
        <dbReference type="ARBA" id="ARBA00022726"/>
    </source>
</evidence>
<keyword evidence="8 11" id="KW-0328">Glycosyltransferase</keyword>
<name>A0ABU7H1C3_9SPHI</name>
<evidence type="ECO:0000256" key="7">
    <source>
        <dbReference type="ARBA" id="ARBA00022490"/>
    </source>
</evidence>
<evidence type="ECO:0000256" key="2">
    <source>
        <dbReference type="ARBA" id="ARBA00003968"/>
    </source>
</evidence>
<dbReference type="Proteomes" id="UP001337681">
    <property type="component" value="Unassembled WGS sequence"/>
</dbReference>
<comment type="caution">
    <text evidence="13">The sequence shown here is derived from an EMBL/GenBank/DDBJ whole genome shotgun (WGS) entry which is preliminary data.</text>
</comment>
<sequence>MIEERIKQTIRDIYDFPKPGIIFKDISTIFLDAALCKSIVKSFVDKIRHLEPDAIVGLESRGFLLGPSIAMELGIPFVLIRKEGKLPGKCIHETYDLEYGTATIEIQENALASGKKVIIHDDLLATGGTVLAASNLLHKLNIEVVGYAFIIELSALLGRAKLEENKTPVISLASYT</sequence>
<comment type="pathway">
    <text evidence="4 11">Purine metabolism; AMP biosynthesis via salvage pathway; AMP from adenine: step 1/1.</text>
</comment>
<accession>A0ABU7H1C3</accession>
<evidence type="ECO:0000313" key="14">
    <source>
        <dbReference type="Proteomes" id="UP001337681"/>
    </source>
</evidence>
<dbReference type="PANTHER" id="PTHR32315">
    <property type="entry name" value="ADENINE PHOSPHORIBOSYLTRANSFERASE"/>
    <property type="match status" value="1"/>
</dbReference>
<evidence type="ECO:0000256" key="9">
    <source>
        <dbReference type="ARBA" id="ARBA00022679"/>
    </source>
</evidence>
<evidence type="ECO:0000313" key="13">
    <source>
        <dbReference type="EMBL" id="MEE1885131.1"/>
    </source>
</evidence>
<reference evidence="13 14" key="1">
    <citation type="submission" date="2024-01" db="EMBL/GenBank/DDBJ databases">
        <title>Pedobacter sp. nov., isolated from oil-contaminated soil.</title>
        <authorList>
            <person name="Le N.T.T."/>
        </authorList>
    </citation>
    <scope>NUCLEOTIDE SEQUENCE [LARGE SCALE GENOMIC DNA]</scope>
    <source>
        <strain evidence="13 14">VNH31</strain>
    </source>
</reference>
<dbReference type="EMBL" id="JAZDQU010000002">
    <property type="protein sequence ID" value="MEE1885131.1"/>
    <property type="molecule type" value="Genomic_DNA"/>
</dbReference>
<dbReference type="EC" id="2.4.2.7" evidence="6 11"/>
<comment type="subcellular location">
    <subcellularLocation>
        <location evidence="3 11">Cytoplasm</location>
    </subcellularLocation>
</comment>
<protein>
    <recommendedName>
        <fullName evidence="6 11">Adenine phosphoribosyltransferase</fullName>
        <shortName evidence="11">APRT</shortName>
        <ecNumber evidence="6 11">2.4.2.7</ecNumber>
    </recommendedName>
</protein>
<dbReference type="GO" id="GO:0003999">
    <property type="term" value="F:adenine phosphoribosyltransferase activity"/>
    <property type="evidence" value="ECO:0007669"/>
    <property type="project" value="UniProtKB-EC"/>
</dbReference>
<evidence type="ECO:0000256" key="8">
    <source>
        <dbReference type="ARBA" id="ARBA00022676"/>
    </source>
</evidence>
<dbReference type="RefSeq" id="WP_330146034.1">
    <property type="nucleotide sequence ID" value="NZ_JAZDQU010000002.1"/>
</dbReference>
<comment type="subunit">
    <text evidence="11">Homodimer.</text>
</comment>
<evidence type="ECO:0000256" key="11">
    <source>
        <dbReference type="HAMAP-Rule" id="MF_00004"/>
    </source>
</evidence>
<evidence type="ECO:0000256" key="4">
    <source>
        <dbReference type="ARBA" id="ARBA00004659"/>
    </source>
</evidence>
<dbReference type="CDD" id="cd06223">
    <property type="entry name" value="PRTases_typeI"/>
    <property type="match status" value="1"/>
</dbReference>